<feature type="domain" description="HpcH/HpaI aldolase/citrate lyase" evidence="4">
    <location>
        <begin position="73"/>
        <end position="254"/>
    </location>
</feature>
<dbReference type="RefSeq" id="WP_211855357.1">
    <property type="nucleotide sequence ID" value="NZ_JAAGBB010000037.1"/>
</dbReference>
<dbReference type="InterPro" id="IPR040442">
    <property type="entry name" value="Pyrv_kinase-like_dom_sf"/>
</dbReference>
<name>A0ABS5F4S3_9PROT</name>
<evidence type="ECO:0000313" key="5">
    <source>
        <dbReference type="EMBL" id="MBR0667578.1"/>
    </source>
</evidence>
<comment type="caution">
    <text evidence="5">The sequence shown here is derived from an EMBL/GenBank/DDBJ whole genome shotgun (WGS) entry which is preliminary data.</text>
</comment>
<evidence type="ECO:0000313" key="6">
    <source>
        <dbReference type="Proteomes" id="UP001196870"/>
    </source>
</evidence>
<gene>
    <name evidence="5" type="ORF">GXW71_24690</name>
</gene>
<organism evidence="5 6">
    <name type="scientific">Plastoroseomonas hellenica</name>
    <dbReference type="NCBI Taxonomy" id="2687306"/>
    <lineage>
        <taxon>Bacteria</taxon>
        <taxon>Pseudomonadati</taxon>
        <taxon>Pseudomonadota</taxon>
        <taxon>Alphaproteobacteria</taxon>
        <taxon>Acetobacterales</taxon>
        <taxon>Acetobacteraceae</taxon>
        <taxon>Plastoroseomonas</taxon>
    </lineage>
</organism>
<keyword evidence="6" id="KW-1185">Reference proteome</keyword>
<dbReference type="InterPro" id="IPR050251">
    <property type="entry name" value="HpcH-HpaI_aldolase"/>
</dbReference>
<dbReference type="PANTHER" id="PTHR30502:SF0">
    <property type="entry name" value="PHOSPHOENOLPYRUVATE CARBOXYLASE FAMILY PROTEIN"/>
    <property type="match status" value="1"/>
</dbReference>
<dbReference type="InterPro" id="IPR005000">
    <property type="entry name" value="Aldolase/citrate-lyase_domain"/>
</dbReference>
<dbReference type="Proteomes" id="UP001196870">
    <property type="component" value="Unassembled WGS sequence"/>
</dbReference>
<dbReference type="SUPFAM" id="SSF51621">
    <property type="entry name" value="Phosphoenolpyruvate/pyruvate domain"/>
    <property type="match status" value="1"/>
</dbReference>
<evidence type="ECO:0000256" key="1">
    <source>
        <dbReference type="ARBA" id="ARBA00005568"/>
    </source>
</evidence>
<dbReference type="EMBL" id="JAAGBB010000037">
    <property type="protein sequence ID" value="MBR0667578.1"/>
    <property type="molecule type" value="Genomic_DNA"/>
</dbReference>
<dbReference type="InterPro" id="IPR015813">
    <property type="entry name" value="Pyrv/PenolPyrv_kinase-like_dom"/>
</dbReference>
<keyword evidence="2" id="KW-0479">Metal-binding</keyword>
<reference evidence="6" key="1">
    <citation type="journal article" date="2021" name="Syst. Appl. Microbiol.">
        <title>Roseomonas hellenica sp. nov., isolated from roots of wild-growing Alkanna tinctoria.</title>
        <authorList>
            <person name="Rat A."/>
            <person name="Naranjo H.D."/>
            <person name="Lebbe L."/>
            <person name="Cnockaert M."/>
            <person name="Krigas N."/>
            <person name="Grigoriadou K."/>
            <person name="Maloupa E."/>
            <person name="Willems A."/>
        </authorList>
    </citation>
    <scope>NUCLEOTIDE SEQUENCE [LARGE SCALE GENOMIC DNA]</scope>
    <source>
        <strain evidence="6">LMG 31523</strain>
    </source>
</reference>
<sequence length="303" mass="31714">MRVVITAPERRMAAVAVPPGLVYQSYSSSQGAEEAVGQSSERGRTLVKNGMKVRLAEGGVALVVTTQLARDGDVARILGVAGYDVMVIDREHNQIPEDAVNALVMAALECGITPLIRLPDSAHGPIGQALSAGALGVVIPRVESVEIARAIVHAATFPPAGRRPVPPVFPHFRRRPISQGDATAALTAETSVVGIIETRRAMEAIDEIAAVPGLDVLFLGASDLMADLGRPGRKDDPALWESAAAVVAACRRHGKTPGIGGLPDDSQLQRAQAMGMRYLSAGHDAALLQSAASTRVRLLRGGE</sequence>
<dbReference type="Gene3D" id="3.20.20.60">
    <property type="entry name" value="Phosphoenolpyruvate-binding domains"/>
    <property type="match status" value="1"/>
</dbReference>
<evidence type="ECO:0000259" key="4">
    <source>
        <dbReference type="Pfam" id="PF03328"/>
    </source>
</evidence>
<evidence type="ECO:0000256" key="2">
    <source>
        <dbReference type="ARBA" id="ARBA00022723"/>
    </source>
</evidence>
<keyword evidence="3" id="KW-0456">Lyase</keyword>
<evidence type="ECO:0000256" key="3">
    <source>
        <dbReference type="ARBA" id="ARBA00023239"/>
    </source>
</evidence>
<comment type="similarity">
    <text evidence="1">Belongs to the HpcH/HpaI aldolase family.</text>
</comment>
<dbReference type="PANTHER" id="PTHR30502">
    <property type="entry name" value="2-KETO-3-DEOXY-L-RHAMNONATE ALDOLASE"/>
    <property type="match status" value="1"/>
</dbReference>
<accession>A0ABS5F4S3</accession>
<dbReference type="Pfam" id="PF03328">
    <property type="entry name" value="HpcH_HpaI"/>
    <property type="match status" value="1"/>
</dbReference>
<proteinExistence type="inferred from homology"/>
<protein>
    <submittedName>
        <fullName evidence="5">Aldolase</fullName>
    </submittedName>
</protein>